<dbReference type="Pfam" id="PF13392">
    <property type="entry name" value="HNH_3"/>
    <property type="match status" value="1"/>
</dbReference>
<accession>A0A921I9C7</accession>
<dbReference type="InterPro" id="IPR003615">
    <property type="entry name" value="HNH_nuc"/>
</dbReference>
<feature type="domain" description="HNH nuclease" evidence="1">
    <location>
        <begin position="174"/>
        <end position="216"/>
    </location>
</feature>
<sequence length="254" mass="29622">MKTWTGEQLAILDSEYPTADLKELAKRLDKTLSAVKTKALIRKLRRSPRISFWNSERLDKLKKLYPNHTNEEIAQILGTTYSAVNGVAFKLRLFKSKEFKFQCASKSFFPKGHQPMNKGRKQTEYMSEEQLAKTKATRFKKGHVPKNHKPVGYERITRDGYIEVKTAEPNVFELKHRLVWIEHNGEIPPGYNIQFKDGNRQNVSIENLYMISRSEQLKKENSLYARYPEDVQYLIKLKGALNRQINKATKKNES</sequence>
<reference evidence="2" key="1">
    <citation type="journal article" date="2021" name="PeerJ">
        <title>Extensive microbial diversity within the chicken gut microbiome revealed by metagenomics and culture.</title>
        <authorList>
            <person name="Gilroy R."/>
            <person name="Ravi A."/>
            <person name="Getino M."/>
            <person name="Pursley I."/>
            <person name="Horton D.L."/>
            <person name="Alikhan N.F."/>
            <person name="Baker D."/>
            <person name="Gharbi K."/>
            <person name="Hall N."/>
            <person name="Watson M."/>
            <person name="Adriaenssens E.M."/>
            <person name="Foster-Nyarko E."/>
            <person name="Jarju S."/>
            <person name="Secka A."/>
            <person name="Antonio M."/>
            <person name="Oren A."/>
            <person name="Chaudhuri R.R."/>
            <person name="La Ragione R."/>
            <person name="Hildebrand F."/>
            <person name="Pallen M.J."/>
        </authorList>
    </citation>
    <scope>NUCLEOTIDE SEQUENCE</scope>
    <source>
        <strain evidence="2">CHK154-13316</strain>
    </source>
</reference>
<organism evidence="2 3">
    <name type="scientific">Bacteroides xylanisolvens</name>
    <dbReference type="NCBI Taxonomy" id="371601"/>
    <lineage>
        <taxon>Bacteria</taxon>
        <taxon>Pseudomonadati</taxon>
        <taxon>Bacteroidota</taxon>
        <taxon>Bacteroidia</taxon>
        <taxon>Bacteroidales</taxon>
        <taxon>Bacteroidaceae</taxon>
        <taxon>Bacteroides</taxon>
    </lineage>
</organism>
<protein>
    <submittedName>
        <fullName evidence="2">HNH endonuclease</fullName>
    </submittedName>
</protein>
<proteinExistence type="predicted"/>
<dbReference type="GO" id="GO:0004519">
    <property type="term" value="F:endonuclease activity"/>
    <property type="evidence" value="ECO:0007669"/>
    <property type="project" value="UniProtKB-KW"/>
</dbReference>
<reference evidence="2" key="2">
    <citation type="submission" date="2021-09" db="EMBL/GenBank/DDBJ databases">
        <authorList>
            <person name="Gilroy R."/>
        </authorList>
    </citation>
    <scope>NUCLEOTIDE SEQUENCE</scope>
    <source>
        <strain evidence="2">CHK154-13316</strain>
    </source>
</reference>
<comment type="caution">
    <text evidence="2">The sequence shown here is derived from an EMBL/GenBank/DDBJ whole genome shotgun (WGS) entry which is preliminary data.</text>
</comment>
<dbReference type="InterPro" id="IPR044925">
    <property type="entry name" value="His-Me_finger_sf"/>
</dbReference>
<keyword evidence="2" id="KW-0378">Hydrolase</keyword>
<keyword evidence="2" id="KW-0255">Endonuclease</keyword>
<evidence type="ECO:0000259" key="1">
    <source>
        <dbReference type="Pfam" id="PF13392"/>
    </source>
</evidence>
<dbReference type="Gene3D" id="3.90.75.20">
    <property type="match status" value="1"/>
</dbReference>
<dbReference type="Proteomes" id="UP000747074">
    <property type="component" value="Unassembled WGS sequence"/>
</dbReference>
<dbReference type="AlphaFoldDB" id="A0A921I9C7"/>
<dbReference type="SUPFAM" id="SSF54060">
    <property type="entry name" value="His-Me finger endonucleases"/>
    <property type="match status" value="1"/>
</dbReference>
<name>A0A921I9C7_9BACE</name>
<dbReference type="EMBL" id="DYVL01000176">
    <property type="protein sequence ID" value="HJG13256.1"/>
    <property type="molecule type" value="Genomic_DNA"/>
</dbReference>
<gene>
    <name evidence="2" type="ORF">K8V07_15190</name>
</gene>
<keyword evidence="2" id="KW-0540">Nuclease</keyword>
<evidence type="ECO:0000313" key="2">
    <source>
        <dbReference type="EMBL" id="HJG13256.1"/>
    </source>
</evidence>
<evidence type="ECO:0000313" key="3">
    <source>
        <dbReference type="Proteomes" id="UP000747074"/>
    </source>
</evidence>